<dbReference type="EMBL" id="JAODUP010000637">
    <property type="protein sequence ID" value="KAK2146043.1"/>
    <property type="molecule type" value="Genomic_DNA"/>
</dbReference>
<keyword evidence="3" id="KW-1185">Reference proteome</keyword>
<dbReference type="Pfam" id="PF19423">
    <property type="entry name" value="E3_UBR4_N"/>
    <property type="match status" value="2"/>
</dbReference>
<gene>
    <name evidence="2" type="ORF">LSH36_637g01015</name>
</gene>
<dbReference type="AlphaFoldDB" id="A0AAD9J458"/>
<evidence type="ECO:0000313" key="2">
    <source>
        <dbReference type="EMBL" id="KAK2146043.1"/>
    </source>
</evidence>
<evidence type="ECO:0000259" key="1">
    <source>
        <dbReference type="Pfam" id="PF19423"/>
    </source>
</evidence>
<feature type="domain" description="E3 ubiquitin-protein ligase UBR4 N-terminal" evidence="1">
    <location>
        <begin position="510"/>
        <end position="586"/>
    </location>
</feature>
<dbReference type="PANTHER" id="PTHR21725:SF1">
    <property type="entry name" value="E3 UBIQUITIN-PROTEIN LIGASE UBR4"/>
    <property type="match status" value="1"/>
</dbReference>
<dbReference type="PANTHER" id="PTHR21725">
    <property type="entry name" value="E3 UBIQUITIN-PROTEIN LIGASE UBR4"/>
    <property type="match status" value="1"/>
</dbReference>
<name>A0AAD9J458_9ANNE</name>
<comment type="caution">
    <text evidence="2">The sequence shown here is derived from an EMBL/GenBank/DDBJ whole genome shotgun (WGS) entry which is preliminary data.</text>
</comment>
<sequence length="588" mass="65345">MHRNPLLVKVALSITKVAKAFERGPQNGLDSHVPLPMSRLILIMDYLLHYFYDPPAQLMEQACSFLLCHQESIDYNEFYSACIDLLLAGCRADKSQTTKFTLLSACSVQYHFLLTWRLLACLPPSVQYLKLLEQARPPTEYSLLLHSLRWLPRFANKTFQIWTRDFLAKQGLSLKQAETLLIAVVKNTDNITYDASMVRSVVEKQVLPQPELPSLSDIYMLDAVVAKVVVSLDDTLSKSNVVDARNLVQESLPGVLHLIGTYTMYIRSCLLHQVKPPSGDVNMVIEPDTLQAYSCVLGIGSTHSSRLSNLGTTLMGYLPGSVRSVVEKWGSQVATEFPAVGAWMSHLATLSNQTVFMLNSSLKHALHALVRFCGNLITVVINNVCFSHLDCIQTVLTLERVFGTVDSVLFTAKIYDYAIRTCYDLIIHHSGPESAIDEAILYECLSFLENQLNKPGGKEAIERFFTDKAAEKDPTEKCYQTLCSSISKIVEIEHTKLQQWLSKMLMGNGQEQSHIGEEVPKAILNALIPMGSHILSPTSEGIGFSELMVVMATLAGAGSGSGHTVKTYLIQKNVLEKIQENITTGKVR</sequence>
<dbReference type="Proteomes" id="UP001208570">
    <property type="component" value="Unassembled WGS sequence"/>
</dbReference>
<feature type="domain" description="E3 ubiquitin-protein ligase UBR4 N-terminal" evidence="1">
    <location>
        <begin position="62"/>
        <end position="469"/>
    </location>
</feature>
<protein>
    <recommendedName>
        <fullName evidence="1">E3 ubiquitin-protein ligase UBR4 N-terminal domain-containing protein</fullName>
    </recommendedName>
</protein>
<dbReference type="InterPro" id="IPR045841">
    <property type="entry name" value="E3_UBR4_N"/>
</dbReference>
<organism evidence="2 3">
    <name type="scientific">Paralvinella palmiformis</name>
    <dbReference type="NCBI Taxonomy" id="53620"/>
    <lineage>
        <taxon>Eukaryota</taxon>
        <taxon>Metazoa</taxon>
        <taxon>Spiralia</taxon>
        <taxon>Lophotrochozoa</taxon>
        <taxon>Annelida</taxon>
        <taxon>Polychaeta</taxon>
        <taxon>Sedentaria</taxon>
        <taxon>Canalipalpata</taxon>
        <taxon>Terebellida</taxon>
        <taxon>Terebelliformia</taxon>
        <taxon>Alvinellidae</taxon>
        <taxon>Paralvinella</taxon>
    </lineage>
</organism>
<proteinExistence type="predicted"/>
<accession>A0AAD9J458</accession>
<reference evidence="2" key="1">
    <citation type="journal article" date="2023" name="Mol. Biol. Evol.">
        <title>Third-Generation Sequencing Reveals the Adaptive Role of the Epigenome in Three Deep-Sea Polychaetes.</title>
        <authorList>
            <person name="Perez M."/>
            <person name="Aroh O."/>
            <person name="Sun Y."/>
            <person name="Lan Y."/>
            <person name="Juniper S.K."/>
            <person name="Young C.R."/>
            <person name="Angers B."/>
            <person name="Qian P.Y."/>
        </authorList>
    </citation>
    <scope>NUCLEOTIDE SEQUENCE</scope>
    <source>
        <strain evidence="2">P08H-3</strain>
    </source>
</reference>
<dbReference type="InterPro" id="IPR045189">
    <property type="entry name" value="UBR4-like"/>
</dbReference>
<evidence type="ECO:0000313" key="3">
    <source>
        <dbReference type="Proteomes" id="UP001208570"/>
    </source>
</evidence>